<evidence type="ECO:0000256" key="1">
    <source>
        <dbReference type="SAM" id="MobiDB-lite"/>
    </source>
</evidence>
<protein>
    <submittedName>
        <fullName evidence="2">Phosphatidylcholine-hydrolyzing phospholipase c</fullName>
    </submittedName>
</protein>
<dbReference type="EMBL" id="MU865622">
    <property type="protein sequence ID" value="KAK4220877.1"/>
    <property type="molecule type" value="Genomic_DNA"/>
</dbReference>
<organism evidence="2 3">
    <name type="scientific">Podospora fimiseda</name>
    <dbReference type="NCBI Taxonomy" id="252190"/>
    <lineage>
        <taxon>Eukaryota</taxon>
        <taxon>Fungi</taxon>
        <taxon>Dikarya</taxon>
        <taxon>Ascomycota</taxon>
        <taxon>Pezizomycotina</taxon>
        <taxon>Sordariomycetes</taxon>
        <taxon>Sordariomycetidae</taxon>
        <taxon>Sordariales</taxon>
        <taxon>Podosporaceae</taxon>
        <taxon>Podospora</taxon>
    </lineage>
</organism>
<keyword evidence="3" id="KW-1185">Reference proteome</keyword>
<accession>A0AAN6YQC8</accession>
<evidence type="ECO:0000313" key="2">
    <source>
        <dbReference type="EMBL" id="KAK4220877.1"/>
    </source>
</evidence>
<sequence length="423" mass="47441">MSSDPQNSSSKHLSEAPAEGETVDHDAIDPSYPIPTEDEAFKLLLHCHAPFVAELPEDARTVYDWSKGPPANFEYAEHSHLGDSLLLKWHDGNSYFGKNKKIRLENGLEVTYGQINGLGGDFFGGEDPISGVNTLDDQVNRFNNGYYTLAIRSESKGEAESLINQLQGEVDMFNDALQSGKPPYKGFKSFLRSSTDNLYSSIKGWWSGREKGYLGLALINYDHFGEEARKAYNAGHTAALRLAAACNKDPLGLERAYARNAFADHFLQDSFAAGHIRVPRTKLTSSYPHARDKCAHHMHHEDGKYGLTVGNPLGDWWVMYGDQLLLDHQNKKNLEICKRALAVSVQEVYDAWSTGHVPSPDAFGAWKYAPILDSAWDEKNHVAMFNKDGIPRKKLLDRWHREYEKPNGWWTYAGIAAAMTFVD</sequence>
<gene>
    <name evidence="2" type="ORF">QBC38DRAFT_524491</name>
</gene>
<feature type="region of interest" description="Disordered" evidence="1">
    <location>
        <begin position="1"/>
        <end position="31"/>
    </location>
</feature>
<comment type="caution">
    <text evidence="2">The sequence shown here is derived from an EMBL/GenBank/DDBJ whole genome shotgun (WGS) entry which is preliminary data.</text>
</comment>
<name>A0AAN6YQC8_9PEZI</name>
<dbReference type="Proteomes" id="UP001301958">
    <property type="component" value="Unassembled WGS sequence"/>
</dbReference>
<dbReference type="InterPro" id="IPR049756">
    <property type="entry name" value="PlcA-like_dom"/>
</dbReference>
<reference evidence="2" key="1">
    <citation type="journal article" date="2023" name="Mol. Phylogenet. Evol.">
        <title>Genome-scale phylogeny and comparative genomics of the fungal order Sordariales.</title>
        <authorList>
            <person name="Hensen N."/>
            <person name="Bonometti L."/>
            <person name="Westerberg I."/>
            <person name="Brannstrom I.O."/>
            <person name="Guillou S."/>
            <person name="Cros-Aarteil S."/>
            <person name="Calhoun S."/>
            <person name="Haridas S."/>
            <person name="Kuo A."/>
            <person name="Mondo S."/>
            <person name="Pangilinan J."/>
            <person name="Riley R."/>
            <person name="LaButti K."/>
            <person name="Andreopoulos B."/>
            <person name="Lipzen A."/>
            <person name="Chen C."/>
            <person name="Yan M."/>
            <person name="Daum C."/>
            <person name="Ng V."/>
            <person name="Clum A."/>
            <person name="Steindorff A."/>
            <person name="Ohm R.A."/>
            <person name="Martin F."/>
            <person name="Silar P."/>
            <person name="Natvig D.O."/>
            <person name="Lalanne C."/>
            <person name="Gautier V."/>
            <person name="Ament-Velasquez S.L."/>
            <person name="Kruys A."/>
            <person name="Hutchinson M.I."/>
            <person name="Powell A.J."/>
            <person name="Barry K."/>
            <person name="Miller A.N."/>
            <person name="Grigoriev I.V."/>
            <person name="Debuchy R."/>
            <person name="Gladieux P."/>
            <person name="Hiltunen Thoren M."/>
            <person name="Johannesson H."/>
        </authorList>
    </citation>
    <scope>NUCLEOTIDE SEQUENCE</scope>
    <source>
        <strain evidence="2">CBS 990.96</strain>
    </source>
</reference>
<proteinExistence type="predicted"/>
<reference evidence="2" key="2">
    <citation type="submission" date="2023-05" db="EMBL/GenBank/DDBJ databases">
        <authorList>
            <consortium name="Lawrence Berkeley National Laboratory"/>
            <person name="Steindorff A."/>
            <person name="Hensen N."/>
            <person name="Bonometti L."/>
            <person name="Westerberg I."/>
            <person name="Brannstrom I.O."/>
            <person name="Guillou S."/>
            <person name="Cros-Aarteil S."/>
            <person name="Calhoun S."/>
            <person name="Haridas S."/>
            <person name="Kuo A."/>
            <person name="Mondo S."/>
            <person name="Pangilinan J."/>
            <person name="Riley R."/>
            <person name="Labutti K."/>
            <person name="Andreopoulos B."/>
            <person name="Lipzen A."/>
            <person name="Chen C."/>
            <person name="Yanf M."/>
            <person name="Daum C."/>
            <person name="Ng V."/>
            <person name="Clum A."/>
            <person name="Ohm R."/>
            <person name="Martin F."/>
            <person name="Silar P."/>
            <person name="Natvig D."/>
            <person name="Lalanne C."/>
            <person name="Gautier V."/>
            <person name="Ament-Velasquez S.L."/>
            <person name="Kruys A."/>
            <person name="Hutchinson M.I."/>
            <person name="Powell A.J."/>
            <person name="Barry K."/>
            <person name="Miller A.N."/>
            <person name="Grigoriev I.V."/>
            <person name="Debuchy R."/>
            <person name="Gladieux P."/>
            <person name="Thoren M.H."/>
            <person name="Johannesson H."/>
        </authorList>
    </citation>
    <scope>NUCLEOTIDE SEQUENCE</scope>
    <source>
        <strain evidence="2">CBS 990.96</strain>
    </source>
</reference>
<evidence type="ECO:0000313" key="3">
    <source>
        <dbReference type="Proteomes" id="UP001301958"/>
    </source>
</evidence>
<dbReference type="CDD" id="cd22893">
    <property type="entry name" value="PlcA-like"/>
    <property type="match status" value="1"/>
</dbReference>
<feature type="compositionally biased region" description="Polar residues" evidence="1">
    <location>
        <begin position="1"/>
        <end position="11"/>
    </location>
</feature>
<dbReference type="AlphaFoldDB" id="A0AAN6YQC8"/>